<evidence type="ECO:0000313" key="3">
    <source>
        <dbReference type="Proteomes" id="UP000646877"/>
    </source>
</evidence>
<sequence length="73" mass="8355">MKSNERVNLCRQGIRQLVYITYELPARGNRLTRLGVESALELVDELHDEELHLVAHLLDGAVCNHVEKYEVAL</sequence>
<dbReference type="EMBL" id="WEIA01000007">
    <property type="protein sequence ID" value="NLR22091.1"/>
    <property type="molecule type" value="Genomic_DNA"/>
</dbReference>
<evidence type="ECO:0000313" key="4">
    <source>
        <dbReference type="Proteomes" id="UP001304419"/>
    </source>
</evidence>
<name>A0A8I2H2T4_9GAMM</name>
<dbReference type="AlphaFoldDB" id="A0A8I2H2T4"/>
<protein>
    <submittedName>
        <fullName evidence="1">Uncharacterized protein</fullName>
    </submittedName>
</protein>
<organism evidence="1 3">
    <name type="scientific">Pseudoalteromonas maricaloris</name>
    <dbReference type="NCBI Taxonomy" id="184924"/>
    <lineage>
        <taxon>Bacteria</taxon>
        <taxon>Pseudomonadati</taxon>
        <taxon>Pseudomonadota</taxon>
        <taxon>Gammaproteobacteria</taxon>
        <taxon>Alteromonadales</taxon>
        <taxon>Pseudoalteromonadaceae</taxon>
        <taxon>Pseudoalteromonas</taxon>
    </lineage>
</organism>
<reference evidence="1" key="1">
    <citation type="submission" date="2019-10" db="EMBL/GenBank/DDBJ databases">
        <authorList>
            <person name="Paulsen S."/>
        </authorList>
    </citation>
    <scope>NUCLEOTIDE SEQUENCE</scope>
    <source>
        <strain evidence="1">LMG 19692</strain>
    </source>
</reference>
<keyword evidence="4" id="KW-1185">Reference proteome</keyword>
<dbReference type="Proteomes" id="UP001304419">
    <property type="component" value="Chromosome 2"/>
</dbReference>
<accession>A0A8I2H2T4</accession>
<dbReference type="Proteomes" id="UP000646877">
    <property type="component" value="Unassembled WGS sequence"/>
</dbReference>
<evidence type="ECO:0000313" key="1">
    <source>
        <dbReference type="EMBL" id="NLR22091.1"/>
    </source>
</evidence>
<dbReference type="EMBL" id="CP137579">
    <property type="protein sequence ID" value="WOX31401.1"/>
    <property type="molecule type" value="Genomic_DNA"/>
</dbReference>
<proteinExistence type="predicted"/>
<gene>
    <name evidence="1" type="ORF">F9Y85_12315</name>
    <name evidence="2" type="ORF">R5H13_20900</name>
</gene>
<evidence type="ECO:0000313" key="2">
    <source>
        <dbReference type="EMBL" id="WOX31401.1"/>
    </source>
</evidence>
<reference evidence="2 4" key="2">
    <citation type="submission" date="2023-10" db="EMBL/GenBank/DDBJ databases">
        <title>To unveil natural product biosynthetic capacity in Pseudoalteromonas.</title>
        <authorList>
            <person name="Wang J."/>
        </authorList>
    </citation>
    <scope>NUCLEOTIDE SEQUENCE [LARGE SCALE GENOMIC DNA]</scope>
    <source>
        <strain evidence="2 4">DSM 15914</strain>
    </source>
</reference>
<dbReference type="RefSeq" id="WP_193521985.1">
    <property type="nucleotide sequence ID" value="NZ_CBCSDF010000005.1"/>
</dbReference>